<sequence length="129" mass="13964">MPSALVVVSASVDAVSTDGCQHWWLVFAGATVDEVSTGGWLIFAGATVDEVSTGATGDKVSTGGWSLLVLLLMRSALHWWLVFAGATVDEVSTGGWSLLVLQLKPSGVVPGLCFQCWRQSNPKRWLWWW</sequence>
<gene>
    <name evidence="1" type="ORF">RRG08_045703</name>
</gene>
<organism evidence="1 2">
    <name type="scientific">Elysia crispata</name>
    <name type="common">lettuce slug</name>
    <dbReference type="NCBI Taxonomy" id="231223"/>
    <lineage>
        <taxon>Eukaryota</taxon>
        <taxon>Metazoa</taxon>
        <taxon>Spiralia</taxon>
        <taxon>Lophotrochozoa</taxon>
        <taxon>Mollusca</taxon>
        <taxon>Gastropoda</taxon>
        <taxon>Heterobranchia</taxon>
        <taxon>Euthyneura</taxon>
        <taxon>Panpulmonata</taxon>
        <taxon>Sacoglossa</taxon>
        <taxon>Placobranchoidea</taxon>
        <taxon>Plakobranchidae</taxon>
        <taxon>Elysia</taxon>
    </lineage>
</organism>
<protein>
    <submittedName>
        <fullName evidence="1">Uncharacterized protein</fullName>
    </submittedName>
</protein>
<reference evidence="1" key="1">
    <citation type="journal article" date="2023" name="G3 (Bethesda)">
        <title>A reference genome for the long-term kleptoplast-retaining sea slug Elysia crispata morphotype clarki.</title>
        <authorList>
            <person name="Eastman K.E."/>
            <person name="Pendleton A.L."/>
            <person name="Shaikh M.A."/>
            <person name="Suttiyut T."/>
            <person name="Ogas R."/>
            <person name="Tomko P."/>
            <person name="Gavelis G."/>
            <person name="Widhalm J.R."/>
            <person name="Wisecaver J.H."/>
        </authorList>
    </citation>
    <scope>NUCLEOTIDE SEQUENCE</scope>
    <source>
        <strain evidence="1">ECLA1</strain>
    </source>
</reference>
<accession>A0AAE1D8R0</accession>
<evidence type="ECO:0000313" key="1">
    <source>
        <dbReference type="EMBL" id="KAK3761476.1"/>
    </source>
</evidence>
<keyword evidence="2" id="KW-1185">Reference proteome</keyword>
<proteinExistence type="predicted"/>
<dbReference type="AlphaFoldDB" id="A0AAE1D8R0"/>
<comment type="caution">
    <text evidence="1">The sequence shown here is derived from an EMBL/GenBank/DDBJ whole genome shotgun (WGS) entry which is preliminary data.</text>
</comment>
<dbReference type="Proteomes" id="UP001283361">
    <property type="component" value="Unassembled WGS sequence"/>
</dbReference>
<dbReference type="EMBL" id="JAWDGP010004884">
    <property type="protein sequence ID" value="KAK3761476.1"/>
    <property type="molecule type" value="Genomic_DNA"/>
</dbReference>
<name>A0AAE1D8R0_9GAST</name>
<evidence type="ECO:0000313" key="2">
    <source>
        <dbReference type="Proteomes" id="UP001283361"/>
    </source>
</evidence>